<comment type="pathway">
    <text evidence="1 8">Amino-acid biosynthesis; L-histidine biosynthesis; L-histidine from 5-phospho-alpha-D-ribose 1-diphosphate: step 8/9.</text>
</comment>
<dbReference type="InterPro" id="IPR004013">
    <property type="entry name" value="PHP_dom"/>
</dbReference>
<comment type="caution">
    <text evidence="10">The sequence shown here is derived from an EMBL/GenBank/DDBJ whole genome shotgun (WGS) entry which is preliminary data.</text>
</comment>
<proteinExistence type="inferred from homology"/>
<keyword evidence="4 8" id="KW-0028">Amino-acid biosynthesis</keyword>
<gene>
    <name evidence="10" type="ORF">AAK873_09535</name>
</gene>
<dbReference type="InterPro" id="IPR010140">
    <property type="entry name" value="Histidinol_P_phosphatase_HisJ"/>
</dbReference>
<accession>A0ABV4CWS2</accession>
<evidence type="ECO:0000256" key="8">
    <source>
        <dbReference type="RuleBase" id="RU366003"/>
    </source>
</evidence>
<evidence type="ECO:0000256" key="5">
    <source>
        <dbReference type="ARBA" id="ARBA00022801"/>
    </source>
</evidence>
<dbReference type="EMBL" id="JBCLPP010000025">
    <property type="protein sequence ID" value="MEY8245853.1"/>
    <property type="molecule type" value="Genomic_DNA"/>
</dbReference>
<name>A0ABV4CWS2_9BACT</name>
<evidence type="ECO:0000256" key="4">
    <source>
        <dbReference type="ARBA" id="ARBA00022605"/>
    </source>
</evidence>
<dbReference type="InterPro" id="IPR016195">
    <property type="entry name" value="Pol/histidinol_Pase-like"/>
</dbReference>
<keyword evidence="6 8" id="KW-0368">Histidine biosynthesis</keyword>
<comment type="catalytic activity">
    <reaction evidence="7 8">
        <text>L-histidinol phosphate + H2O = L-histidinol + phosphate</text>
        <dbReference type="Rhea" id="RHEA:14465"/>
        <dbReference type="ChEBI" id="CHEBI:15377"/>
        <dbReference type="ChEBI" id="CHEBI:43474"/>
        <dbReference type="ChEBI" id="CHEBI:57699"/>
        <dbReference type="ChEBI" id="CHEBI:57980"/>
        <dbReference type="EC" id="3.1.3.15"/>
    </reaction>
</comment>
<dbReference type="PANTHER" id="PTHR21039">
    <property type="entry name" value="HISTIDINOL PHOSPHATASE-RELATED"/>
    <property type="match status" value="1"/>
</dbReference>
<dbReference type="NCBIfam" id="TIGR01856">
    <property type="entry name" value="hisJ_fam"/>
    <property type="match status" value="1"/>
</dbReference>
<evidence type="ECO:0000256" key="3">
    <source>
        <dbReference type="ARBA" id="ARBA00013085"/>
    </source>
</evidence>
<dbReference type="SUPFAM" id="SSF89550">
    <property type="entry name" value="PHP domain-like"/>
    <property type="match status" value="1"/>
</dbReference>
<dbReference type="EC" id="3.1.3.15" evidence="3 8"/>
<dbReference type="PANTHER" id="PTHR21039:SF0">
    <property type="entry name" value="HISTIDINOL-PHOSPHATASE"/>
    <property type="match status" value="1"/>
</dbReference>
<dbReference type="Pfam" id="PF02811">
    <property type="entry name" value="PHP"/>
    <property type="match status" value="1"/>
</dbReference>
<reference evidence="10 11" key="1">
    <citation type="submission" date="2024-03" db="EMBL/GenBank/DDBJ databases">
        <title>Mouse gut bacterial collection (mGBC) of GemPharmatech.</title>
        <authorList>
            <person name="He Y."/>
            <person name="Dong L."/>
            <person name="Wu D."/>
            <person name="Gao X."/>
            <person name="Lin Z."/>
        </authorList>
    </citation>
    <scope>NUCLEOTIDE SEQUENCE [LARGE SCALE GENOMIC DNA]</scope>
    <source>
        <strain evidence="10 11">54-13</strain>
    </source>
</reference>
<dbReference type="RefSeq" id="WP_121699027.1">
    <property type="nucleotide sequence ID" value="NZ_JBCLPP010000025.1"/>
</dbReference>
<evidence type="ECO:0000256" key="1">
    <source>
        <dbReference type="ARBA" id="ARBA00004970"/>
    </source>
</evidence>
<evidence type="ECO:0000256" key="2">
    <source>
        <dbReference type="ARBA" id="ARBA00009152"/>
    </source>
</evidence>
<keyword evidence="5 8" id="KW-0378">Hydrolase</keyword>
<organism evidence="10 11">
    <name type="scientific">Heminiphilus faecis</name>
    <dbReference type="NCBI Taxonomy" id="2601703"/>
    <lineage>
        <taxon>Bacteria</taxon>
        <taxon>Pseudomonadati</taxon>
        <taxon>Bacteroidota</taxon>
        <taxon>Bacteroidia</taxon>
        <taxon>Bacteroidales</taxon>
        <taxon>Muribaculaceae</taxon>
        <taxon>Heminiphilus</taxon>
    </lineage>
</organism>
<keyword evidence="11" id="KW-1185">Reference proteome</keyword>
<comment type="similarity">
    <text evidence="2 8">Belongs to the PHP hydrolase family. HisK subfamily.</text>
</comment>
<sequence length="274" mass="31214">MIDFSNIVSTTDRYNFHSHTQFCDGRADMAVMAEAAVKSGMLHWGFSPHSPVPIESSCNMPMDDVAPYVEEVQRLKTVFGSRISLYTSMEIDYLGDDWGPSHSYFDTVPLDYRIGSVHFLPCGDGYVDVDGRFDSFKIKMERFFDNDIRHVVETFYRQSVDMVEAGGFDIIGHFDKIGHNASMFAPGIEDEVWYGKCVDRLVDAIIKSGVAVEINTKVWEGERRIFPSFRYLPRLVESGVTIVVNSDAHYPDKVDAGREEVIKRFVKKIDNYNN</sequence>
<protein>
    <recommendedName>
        <fullName evidence="3 8">Histidinol-phosphatase</fullName>
        <shortName evidence="8">HolPase</shortName>
        <ecNumber evidence="3 8">3.1.3.15</ecNumber>
    </recommendedName>
</protein>
<dbReference type="Gene3D" id="3.20.20.140">
    <property type="entry name" value="Metal-dependent hydrolases"/>
    <property type="match status" value="1"/>
</dbReference>
<feature type="domain" description="PHP" evidence="9">
    <location>
        <begin position="16"/>
        <end position="216"/>
    </location>
</feature>
<evidence type="ECO:0000313" key="11">
    <source>
        <dbReference type="Proteomes" id="UP001565200"/>
    </source>
</evidence>
<evidence type="ECO:0000259" key="9">
    <source>
        <dbReference type="Pfam" id="PF02811"/>
    </source>
</evidence>
<evidence type="ECO:0000256" key="6">
    <source>
        <dbReference type="ARBA" id="ARBA00023102"/>
    </source>
</evidence>
<evidence type="ECO:0000313" key="10">
    <source>
        <dbReference type="EMBL" id="MEY8245853.1"/>
    </source>
</evidence>
<evidence type="ECO:0000256" key="7">
    <source>
        <dbReference type="ARBA" id="ARBA00049158"/>
    </source>
</evidence>
<dbReference type="Proteomes" id="UP001565200">
    <property type="component" value="Unassembled WGS sequence"/>
</dbReference>
<dbReference type="CDD" id="cd12110">
    <property type="entry name" value="PHP_HisPPase_Hisj_like"/>
    <property type="match status" value="1"/>
</dbReference>